<proteinExistence type="predicted"/>
<dbReference type="Gene3D" id="1.10.287.470">
    <property type="entry name" value="Helix hairpin bin"/>
    <property type="match status" value="1"/>
</dbReference>
<feature type="domain" description="Multidrug resistance protein MdtA-like barrel-sandwich hybrid" evidence="4">
    <location>
        <begin position="71"/>
        <end position="217"/>
    </location>
</feature>
<keyword evidence="1" id="KW-0175">Coiled coil</keyword>
<evidence type="ECO:0000256" key="3">
    <source>
        <dbReference type="SAM" id="Phobius"/>
    </source>
</evidence>
<keyword evidence="6" id="KW-1185">Reference proteome</keyword>
<dbReference type="GO" id="GO:0015562">
    <property type="term" value="F:efflux transmembrane transporter activity"/>
    <property type="evidence" value="ECO:0007669"/>
    <property type="project" value="TreeGrafter"/>
</dbReference>
<feature type="coiled-coil region" evidence="1">
    <location>
        <begin position="104"/>
        <end position="131"/>
    </location>
</feature>
<sequence length="339" mass="35646">MALLPQNVSFSRQILPVLALIGLVIAAFYIFGSLPDRSTSEPEQQPPKATGELAENPRVAGTGLVEPSSEIIDIGSALSGLVTDLRVQPGDRVEKGQPLFLVDSRAARARLSEANAAIAEARAAITEARTAQTTASQQLALFQSIDDPAAVSRSEVIRAEGEANAAKSRLSVARARLAAAQASASSARTEIERLTVRAPISGEILAVNIRPGEFVATQGGGNAAPFIQMGETNPLHVRVDIDENEAVRVQMGADAAVSPRGAAQVQVKARFVRAEPQVVPKRQLTNSAAERVDVRVLQVIYALPESDAFRVGQQVDAFIPAVGNDPAPAAQSANSDGQE</sequence>
<dbReference type="AlphaFoldDB" id="A0A547PC12"/>
<accession>A0A547PC12</accession>
<dbReference type="OrthoDB" id="9785187at2"/>
<dbReference type="RefSeq" id="WP_142787952.1">
    <property type="nucleotide sequence ID" value="NZ_VHJK01000001.1"/>
</dbReference>
<dbReference type="EMBL" id="VHJK01000001">
    <property type="protein sequence ID" value="TRD11679.1"/>
    <property type="molecule type" value="Genomic_DNA"/>
</dbReference>
<dbReference type="InterPro" id="IPR058625">
    <property type="entry name" value="MdtA-like_BSH"/>
</dbReference>
<comment type="caution">
    <text evidence="5">The sequence shown here is derived from an EMBL/GenBank/DDBJ whole genome shotgun (WGS) entry which is preliminary data.</text>
</comment>
<dbReference type="SUPFAM" id="SSF111369">
    <property type="entry name" value="HlyD-like secretion proteins"/>
    <property type="match status" value="1"/>
</dbReference>
<dbReference type="GO" id="GO:1990281">
    <property type="term" value="C:efflux pump complex"/>
    <property type="evidence" value="ECO:0007669"/>
    <property type="project" value="TreeGrafter"/>
</dbReference>
<dbReference type="Pfam" id="PF25917">
    <property type="entry name" value="BSH_RND"/>
    <property type="match status" value="1"/>
</dbReference>
<evidence type="ECO:0000313" key="5">
    <source>
        <dbReference type="EMBL" id="TRD11679.1"/>
    </source>
</evidence>
<evidence type="ECO:0000256" key="1">
    <source>
        <dbReference type="SAM" id="Coils"/>
    </source>
</evidence>
<evidence type="ECO:0000313" key="6">
    <source>
        <dbReference type="Proteomes" id="UP000316343"/>
    </source>
</evidence>
<name>A0A547PC12_9SPHN</name>
<dbReference type="Gene3D" id="2.40.30.170">
    <property type="match status" value="1"/>
</dbReference>
<gene>
    <name evidence="5" type="ORF">FGU71_07240</name>
</gene>
<organism evidence="5 6">
    <name type="scientific">Erythrobacter insulae</name>
    <dbReference type="NCBI Taxonomy" id="2584124"/>
    <lineage>
        <taxon>Bacteria</taxon>
        <taxon>Pseudomonadati</taxon>
        <taxon>Pseudomonadota</taxon>
        <taxon>Alphaproteobacteria</taxon>
        <taxon>Sphingomonadales</taxon>
        <taxon>Erythrobacteraceae</taxon>
        <taxon>Erythrobacter/Porphyrobacter group</taxon>
        <taxon>Erythrobacter</taxon>
    </lineage>
</organism>
<dbReference type="Gene3D" id="2.40.50.100">
    <property type="match status" value="1"/>
</dbReference>
<protein>
    <submittedName>
        <fullName evidence="5">Biotin/lipoyl-binding protein</fullName>
    </submittedName>
</protein>
<feature type="transmembrane region" description="Helical" evidence="3">
    <location>
        <begin position="13"/>
        <end position="31"/>
    </location>
</feature>
<keyword evidence="3" id="KW-0812">Transmembrane</keyword>
<feature type="region of interest" description="Disordered" evidence="2">
    <location>
        <begin position="37"/>
        <end position="58"/>
    </location>
</feature>
<dbReference type="PANTHER" id="PTHR30469">
    <property type="entry name" value="MULTIDRUG RESISTANCE PROTEIN MDTA"/>
    <property type="match status" value="1"/>
</dbReference>
<dbReference type="PANTHER" id="PTHR30469:SF15">
    <property type="entry name" value="HLYD FAMILY OF SECRETION PROTEINS"/>
    <property type="match status" value="1"/>
</dbReference>
<keyword evidence="3" id="KW-1133">Transmembrane helix</keyword>
<evidence type="ECO:0000259" key="4">
    <source>
        <dbReference type="Pfam" id="PF25917"/>
    </source>
</evidence>
<reference evidence="5 6" key="1">
    <citation type="submission" date="2019-06" db="EMBL/GenBank/DDBJ databases">
        <title>Erythrobacter insulae sp. nov., isolated from a tidal flat.</title>
        <authorList>
            <person name="Yoon J.-H."/>
        </authorList>
    </citation>
    <scope>NUCLEOTIDE SEQUENCE [LARGE SCALE GENOMIC DNA]</scope>
    <source>
        <strain evidence="5 6">JBTF-M21</strain>
    </source>
</reference>
<evidence type="ECO:0000256" key="2">
    <source>
        <dbReference type="SAM" id="MobiDB-lite"/>
    </source>
</evidence>
<dbReference type="Proteomes" id="UP000316343">
    <property type="component" value="Unassembled WGS sequence"/>
</dbReference>
<keyword evidence="3" id="KW-0472">Membrane</keyword>